<gene>
    <name evidence="3" type="ORF">GCM10023235_05590</name>
</gene>
<reference evidence="4" key="1">
    <citation type="journal article" date="2019" name="Int. J. Syst. Evol. Microbiol.">
        <title>The Global Catalogue of Microorganisms (GCM) 10K type strain sequencing project: providing services to taxonomists for standard genome sequencing and annotation.</title>
        <authorList>
            <consortium name="The Broad Institute Genomics Platform"/>
            <consortium name="The Broad Institute Genome Sequencing Center for Infectious Disease"/>
            <person name="Wu L."/>
            <person name="Ma J."/>
        </authorList>
    </citation>
    <scope>NUCLEOTIDE SEQUENCE [LARGE SCALE GENOMIC DNA]</scope>
    <source>
        <strain evidence="4">JCM 13006</strain>
    </source>
</reference>
<evidence type="ECO:0000313" key="3">
    <source>
        <dbReference type="EMBL" id="GAA4833963.1"/>
    </source>
</evidence>
<organism evidence="3 4">
    <name type="scientific">Kitasatospora terrestris</name>
    <dbReference type="NCBI Taxonomy" id="258051"/>
    <lineage>
        <taxon>Bacteria</taxon>
        <taxon>Bacillati</taxon>
        <taxon>Actinomycetota</taxon>
        <taxon>Actinomycetes</taxon>
        <taxon>Kitasatosporales</taxon>
        <taxon>Streptomycetaceae</taxon>
        <taxon>Kitasatospora</taxon>
    </lineage>
</organism>
<evidence type="ECO:0008006" key="5">
    <source>
        <dbReference type="Google" id="ProtNLM"/>
    </source>
</evidence>
<comment type="caution">
    <text evidence="3">The sequence shown here is derived from an EMBL/GenBank/DDBJ whole genome shotgun (WGS) entry which is preliminary data.</text>
</comment>
<keyword evidence="4" id="KW-1185">Reference proteome</keyword>
<dbReference type="Proteomes" id="UP001501752">
    <property type="component" value="Unassembled WGS sequence"/>
</dbReference>
<evidence type="ECO:0000256" key="1">
    <source>
        <dbReference type="SAM" id="MobiDB-lite"/>
    </source>
</evidence>
<feature type="transmembrane region" description="Helical" evidence="2">
    <location>
        <begin position="506"/>
        <end position="525"/>
    </location>
</feature>
<protein>
    <recommendedName>
        <fullName evidence="5">PH domain-containing protein</fullName>
    </recommendedName>
</protein>
<evidence type="ECO:0000256" key="2">
    <source>
        <dbReference type="SAM" id="Phobius"/>
    </source>
</evidence>
<name>A0ABP9DBC7_9ACTN</name>
<evidence type="ECO:0000313" key="4">
    <source>
        <dbReference type="Proteomes" id="UP001501752"/>
    </source>
</evidence>
<feature type="region of interest" description="Disordered" evidence="1">
    <location>
        <begin position="223"/>
        <end position="243"/>
    </location>
</feature>
<feature type="transmembrane region" description="Helical" evidence="2">
    <location>
        <begin position="472"/>
        <end position="494"/>
    </location>
</feature>
<accession>A0ABP9DBC7</accession>
<dbReference type="EMBL" id="BAABIS010000001">
    <property type="protein sequence ID" value="GAA4833963.1"/>
    <property type="molecule type" value="Genomic_DNA"/>
</dbReference>
<dbReference type="RefSeq" id="WP_345695143.1">
    <property type="nucleotide sequence ID" value="NZ_BAABIS010000001.1"/>
</dbReference>
<keyword evidence="2" id="KW-0812">Transmembrane</keyword>
<keyword evidence="2" id="KW-1133">Transmembrane helix</keyword>
<proteinExistence type="predicted"/>
<sequence>MLPAPPLPAAPPFTPAAAEQWRATRVWRRWETRWLALLPVAVALLAMVSDTSCPAPTACADVPRWPGVLAASLLVAEFFVLLARPRNLWAVPAVTGALVWLVPDGLPNQLTSAVSLLAHGLLAAVLGRVELGRRRARARAEALMGPPLPYPWTAAGAAASPITVRTPWIRRALGALLLTATAVLAVLGAVDRNDTEARIAAATRVQATVVAAGPDDLTVRFPLPGSRRPTSVQLDNQWDDTPKPGDPLVVLADEHGFVRIAGDTFDPSGWAAGATASGTLGILLLASAARSVRRRRALTEAGAPALAVQVTLDGHGSPSVHPVGEHSGAPALWRLQVRESCSWTATDDNGPAWLHEDTRSEKSGYADEFEPYGVDEAARILEQAAQPVPGLLYQGPDGTSAQVLVYRPPTPGADWVADIADERPLPHRRLRRKPGRLEQELAVPALAAKTLAAVPDLPDAPRDPARVFGMPAAFRMAAGPLTAALLAGLVVLSSPDTFTGGVLRPLFFGTAAFIWTVSALGWQIAVDHDGVSTTGALRHQRIPWARVKAAAVHRGSLVIKLADSQEIRCGSLPGRLLHRHLGGPSSPTEAAETITLLAHRPARRPLATPALPPIDRTHLLVNRLSLAAFLTFSLAHYLL</sequence>
<keyword evidence="2" id="KW-0472">Membrane</keyword>